<dbReference type="PANTHER" id="PTHR34129">
    <property type="entry name" value="BLR1139 PROTEIN"/>
    <property type="match status" value="1"/>
</dbReference>
<organism evidence="1 2">
    <name type="scientific">Paracoccus laeviglucosivorans</name>
    <dbReference type="NCBI Taxonomy" id="1197861"/>
    <lineage>
        <taxon>Bacteria</taxon>
        <taxon>Pseudomonadati</taxon>
        <taxon>Pseudomonadota</taxon>
        <taxon>Alphaproteobacteria</taxon>
        <taxon>Rhodobacterales</taxon>
        <taxon>Paracoccaceae</taxon>
        <taxon>Paracoccus</taxon>
    </lineage>
</organism>
<dbReference type="InterPro" id="IPR009297">
    <property type="entry name" value="DUF952"/>
</dbReference>
<dbReference type="Proteomes" id="UP000319014">
    <property type="component" value="Unassembled WGS sequence"/>
</dbReference>
<dbReference type="EMBL" id="FXTK01000004">
    <property type="protein sequence ID" value="SMO58978.1"/>
    <property type="molecule type" value="Genomic_DNA"/>
</dbReference>
<protein>
    <submittedName>
        <fullName evidence="1">Uncharacterized conserved protein, DUF952 family</fullName>
    </submittedName>
</protein>
<reference evidence="1 2" key="1">
    <citation type="submission" date="2017-05" db="EMBL/GenBank/DDBJ databases">
        <authorList>
            <person name="Varghese N."/>
            <person name="Submissions S."/>
        </authorList>
    </citation>
    <scope>NUCLEOTIDE SEQUENCE [LARGE SCALE GENOMIC DNA]</scope>
    <source>
        <strain evidence="1 2">DSM 100094</strain>
    </source>
</reference>
<dbReference type="PANTHER" id="PTHR34129:SF1">
    <property type="entry name" value="DUF952 DOMAIN-CONTAINING PROTEIN"/>
    <property type="match status" value="1"/>
</dbReference>
<evidence type="ECO:0000313" key="1">
    <source>
        <dbReference type="EMBL" id="SMO58978.1"/>
    </source>
</evidence>
<dbReference type="Gene3D" id="3.20.170.20">
    <property type="entry name" value="Protein of unknown function DUF952"/>
    <property type="match status" value="1"/>
</dbReference>
<dbReference type="AlphaFoldDB" id="A0A521CHS2"/>
<gene>
    <name evidence="1" type="ORF">SAMN06265221_104335</name>
</gene>
<proteinExistence type="predicted"/>
<name>A0A521CHS2_9RHOB</name>
<evidence type="ECO:0000313" key="2">
    <source>
        <dbReference type="Proteomes" id="UP000319014"/>
    </source>
</evidence>
<sequence length="118" mass="13237">MARRMNSVMLAYKIFRKSEYDAFLRQGRSSGAPVDLADGYIHLSTADQVPGTLAKHFAAERDLRLLAVDTTALEPLRWEPSRGGALFPHLYRDLTRDDILWSRDIALGPEGHDPGELT</sequence>
<keyword evidence="2" id="KW-1185">Reference proteome</keyword>
<dbReference type="Pfam" id="PF06108">
    <property type="entry name" value="DUF952"/>
    <property type="match status" value="1"/>
</dbReference>
<dbReference type="SUPFAM" id="SSF56399">
    <property type="entry name" value="ADP-ribosylation"/>
    <property type="match status" value="1"/>
</dbReference>
<accession>A0A521CHS2</accession>